<dbReference type="Proteomes" id="UP001652582">
    <property type="component" value="Chromosome 25"/>
</dbReference>
<gene>
    <name evidence="3" type="primary">LOC112056619</name>
</gene>
<accession>A0ABM3M1P8</accession>
<organism evidence="2 3">
    <name type="scientific">Bicyclus anynana</name>
    <name type="common">Squinting bush brown butterfly</name>
    <dbReference type="NCBI Taxonomy" id="110368"/>
    <lineage>
        <taxon>Eukaryota</taxon>
        <taxon>Metazoa</taxon>
        <taxon>Ecdysozoa</taxon>
        <taxon>Arthropoda</taxon>
        <taxon>Hexapoda</taxon>
        <taxon>Insecta</taxon>
        <taxon>Pterygota</taxon>
        <taxon>Neoptera</taxon>
        <taxon>Endopterygota</taxon>
        <taxon>Lepidoptera</taxon>
        <taxon>Glossata</taxon>
        <taxon>Ditrysia</taxon>
        <taxon>Papilionoidea</taxon>
        <taxon>Nymphalidae</taxon>
        <taxon>Satyrinae</taxon>
        <taxon>Satyrini</taxon>
        <taxon>Mycalesina</taxon>
        <taxon>Bicyclus</taxon>
    </lineage>
</organism>
<keyword evidence="2" id="KW-1185">Reference proteome</keyword>
<protein>
    <submittedName>
        <fullName evidence="3">Uncharacterized protein LOC112056619</fullName>
    </submittedName>
</protein>
<dbReference type="SMART" id="SM00368">
    <property type="entry name" value="LRR_RI"/>
    <property type="match status" value="2"/>
</dbReference>
<dbReference type="Gene3D" id="3.80.10.10">
    <property type="entry name" value="Ribonuclease Inhibitor"/>
    <property type="match status" value="1"/>
</dbReference>
<name>A0ABM3M1P8_BICAN</name>
<dbReference type="RefSeq" id="XP_052745381.1">
    <property type="nucleotide sequence ID" value="XM_052889421.1"/>
</dbReference>
<sequence length="395" mass="45134">MSTNAMETPSLEEKQDNRPRPDDLINFLPWACGQYQMGKPIIFTKIVQNEYISLATDRNKNKSRINQNISKYDIGSTDGKDKSSAGISQYSNRQNAVWITAYTDVIGNIVELKFNKNSHIPSLLFLTMALVIKYQIYLTKITINRGLDQYTIYEMNKCVKISHISEVNLDDTFFLQANYDILLDGPNNIRYLSLARCRINDKVLKNISEKLAYPLPASKVLSVLILSSNRITDNGVAYLAESLRSNRQLSYINLADNTLTDDGACLILDSLQSFVLTQEEILAEKRRHLQFFKDKNDMIVEMVKELRTGEFDKKVTKKKSVRPVPVQATKKGKLEKESSIKSLDAKSSPNFDFMFYDKAVYMVEEKLGDYNDPFSLFNTKLEDGQHTEADVYGVR</sequence>
<evidence type="ECO:0000313" key="3">
    <source>
        <dbReference type="RefSeq" id="XP_052745381.1"/>
    </source>
</evidence>
<reference evidence="3" key="1">
    <citation type="submission" date="2025-08" db="UniProtKB">
        <authorList>
            <consortium name="RefSeq"/>
        </authorList>
    </citation>
    <scope>IDENTIFICATION</scope>
</reference>
<evidence type="ECO:0000256" key="1">
    <source>
        <dbReference type="SAM" id="MobiDB-lite"/>
    </source>
</evidence>
<dbReference type="GeneID" id="112056619"/>
<proteinExistence type="predicted"/>
<feature type="compositionally biased region" description="Basic and acidic residues" evidence="1">
    <location>
        <begin position="11"/>
        <end position="20"/>
    </location>
</feature>
<feature type="region of interest" description="Disordered" evidence="1">
    <location>
        <begin position="1"/>
        <end position="20"/>
    </location>
</feature>
<evidence type="ECO:0000313" key="2">
    <source>
        <dbReference type="Proteomes" id="UP001652582"/>
    </source>
</evidence>
<dbReference type="InterPro" id="IPR053040">
    <property type="entry name" value="LRR-containing_protein_71"/>
</dbReference>
<dbReference type="PANTHER" id="PTHR46984">
    <property type="entry name" value="LEUCINE-RICH REPEAT-CONTAINING PROTEIN 71"/>
    <property type="match status" value="1"/>
</dbReference>
<dbReference type="Pfam" id="PF13516">
    <property type="entry name" value="LRR_6"/>
    <property type="match status" value="2"/>
</dbReference>
<dbReference type="InterPro" id="IPR032675">
    <property type="entry name" value="LRR_dom_sf"/>
</dbReference>
<dbReference type="InterPro" id="IPR001611">
    <property type="entry name" value="Leu-rich_rpt"/>
</dbReference>
<dbReference type="SUPFAM" id="SSF52047">
    <property type="entry name" value="RNI-like"/>
    <property type="match status" value="1"/>
</dbReference>
<dbReference type="PANTHER" id="PTHR46984:SF1">
    <property type="entry name" value="LEUCINE-RICH REPEAT-CONTAINING PROTEIN 71"/>
    <property type="match status" value="1"/>
</dbReference>